<dbReference type="SUPFAM" id="SSF54909">
    <property type="entry name" value="Dimeric alpha+beta barrel"/>
    <property type="match status" value="1"/>
</dbReference>
<proteinExistence type="predicted"/>
<dbReference type="EMBL" id="FMHZ01000002">
    <property type="protein sequence ID" value="SCL70120.1"/>
    <property type="molecule type" value="Genomic_DNA"/>
</dbReference>
<sequence>MADGPILLRNTMRIKEGHLEAYREAVRSAVDFVREHGPQLMVEVFIDEANLRAYSFQLYPDSAAVLKHWQLADPYIQKVMEHCSVEALDVYGQPSKEVMDGLTKNGGTASLGVTPHLTGFFRHR</sequence>
<accession>A0A1C6VW52</accession>
<protein>
    <recommendedName>
        <fullName evidence="3">Quinol monooxygenase YgiN</fullName>
    </recommendedName>
</protein>
<keyword evidence="2" id="KW-1185">Reference proteome</keyword>
<evidence type="ECO:0000313" key="1">
    <source>
        <dbReference type="EMBL" id="SCL70120.1"/>
    </source>
</evidence>
<evidence type="ECO:0000313" key="2">
    <source>
        <dbReference type="Proteomes" id="UP000199001"/>
    </source>
</evidence>
<dbReference type="InterPro" id="IPR011008">
    <property type="entry name" value="Dimeric_a/b-barrel"/>
</dbReference>
<dbReference type="AlphaFoldDB" id="A0A1C6VW52"/>
<evidence type="ECO:0008006" key="3">
    <source>
        <dbReference type="Google" id="ProtNLM"/>
    </source>
</evidence>
<name>A0A1C6VW52_9ACTN</name>
<gene>
    <name evidence="1" type="ORF">GA0070606_5299</name>
</gene>
<dbReference type="Proteomes" id="UP000199001">
    <property type="component" value="Unassembled WGS sequence"/>
</dbReference>
<reference evidence="2" key="1">
    <citation type="submission" date="2016-06" db="EMBL/GenBank/DDBJ databases">
        <authorList>
            <person name="Varghese N."/>
            <person name="Submissions Spin"/>
        </authorList>
    </citation>
    <scope>NUCLEOTIDE SEQUENCE [LARGE SCALE GENOMIC DNA]</scope>
    <source>
        <strain evidence="2">DSM 43903</strain>
    </source>
</reference>
<organism evidence="1 2">
    <name type="scientific">Micromonospora citrea</name>
    <dbReference type="NCBI Taxonomy" id="47855"/>
    <lineage>
        <taxon>Bacteria</taxon>
        <taxon>Bacillati</taxon>
        <taxon>Actinomycetota</taxon>
        <taxon>Actinomycetes</taxon>
        <taxon>Micromonosporales</taxon>
        <taxon>Micromonosporaceae</taxon>
        <taxon>Micromonospora</taxon>
    </lineage>
</organism>